<dbReference type="InterPro" id="IPR036249">
    <property type="entry name" value="Thioredoxin-like_sf"/>
</dbReference>
<dbReference type="EMBL" id="JACJIQ010000008">
    <property type="protein sequence ID" value="MBA9077597.1"/>
    <property type="molecule type" value="Genomic_DNA"/>
</dbReference>
<keyword evidence="6" id="KW-0732">Signal</keyword>
<feature type="region of interest" description="Disordered" evidence="5">
    <location>
        <begin position="473"/>
        <end position="497"/>
    </location>
</feature>
<evidence type="ECO:0000256" key="4">
    <source>
        <dbReference type="ARBA" id="ARBA00023284"/>
    </source>
</evidence>
<dbReference type="Gene3D" id="3.40.30.10">
    <property type="entry name" value="Glutaredoxin"/>
    <property type="match status" value="1"/>
</dbReference>
<keyword evidence="9" id="KW-1185">Reference proteome</keyword>
<keyword evidence="2" id="KW-0201">Cytochrome c-type biogenesis</keyword>
<dbReference type="SUPFAM" id="SSF52833">
    <property type="entry name" value="Thioredoxin-like"/>
    <property type="match status" value="1"/>
</dbReference>
<dbReference type="PANTHER" id="PTHR42852:SF6">
    <property type="entry name" value="THIOL:DISULFIDE INTERCHANGE PROTEIN DSBE"/>
    <property type="match status" value="1"/>
</dbReference>
<dbReference type="Proteomes" id="UP000563094">
    <property type="component" value="Unassembled WGS sequence"/>
</dbReference>
<dbReference type="GO" id="GO:0030313">
    <property type="term" value="C:cell envelope"/>
    <property type="evidence" value="ECO:0007669"/>
    <property type="project" value="UniProtKB-SubCell"/>
</dbReference>
<accession>A0A839GRU6</accession>
<dbReference type="InterPro" id="IPR050553">
    <property type="entry name" value="Thioredoxin_ResA/DsbE_sf"/>
</dbReference>
<dbReference type="InterPro" id="IPR012336">
    <property type="entry name" value="Thioredoxin-like_fold"/>
</dbReference>
<evidence type="ECO:0000256" key="6">
    <source>
        <dbReference type="SAM" id="SignalP"/>
    </source>
</evidence>
<gene>
    <name evidence="8" type="ORF">FHS90_002315</name>
</gene>
<dbReference type="Pfam" id="PF13905">
    <property type="entry name" value="Thioredoxin_8"/>
    <property type="match status" value="1"/>
</dbReference>
<keyword evidence="8" id="KW-0413">Isomerase</keyword>
<dbReference type="InterPro" id="IPR013766">
    <property type="entry name" value="Thioredoxin_domain"/>
</dbReference>
<evidence type="ECO:0000256" key="2">
    <source>
        <dbReference type="ARBA" id="ARBA00022748"/>
    </source>
</evidence>
<dbReference type="GO" id="GO:0016853">
    <property type="term" value="F:isomerase activity"/>
    <property type="evidence" value="ECO:0007669"/>
    <property type="project" value="UniProtKB-KW"/>
</dbReference>
<organism evidence="8 9">
    <name type="scientific">Rufibacter quisquiliarum</name>
    <dbReference type="NCBI Taxonomy" id="1549639"/>
    <lineage>
        <taxon>Bacteria</taxon>
        <taxon>Pseudomonadati</taxon>
        <taxon>Bacteroidota</taxon>
        <taxon>Cytophagia</taxon>
        <taxon>Cytophagales</taxon>
        <taxon>Hymenobacteraceae</taxon>
        <taxon>Rufibacter</taxon>
    </lineage>
</organism>
<evidence type="ECO:0000256" key="3">
    <source>
        <dbReference type="ARBA" id="ARBA00023157"/>
    </source>
</evidence>
<comment type="subcellular location">
    <subcellularLocation>
        <location evidence="1">Cell envelope</location>
    </subcellularLocation>
</comment>
<sequence length="497" mass="58394">MKIFSSILLMALMLITNSVVAQNVKIKIIANNNDAPVLMGADWLNFHLQRVEFLDSCVIKGGEGYLEFDLKQPTHVRILEHFFFVQPGDSVLLNLDVDWSSHKVREVKAVKGKNSSNYMFSFILEKETDQKMPHHQDYNDLMEYKAERFRYCQNQIKFISKLAKKYPISETYYKFLTDKNYYEYVADLAQPFRDRRINRNAIRKEYYKEYLHMNFHDEQLLGFSAYASCLWNYHYFILGNPDLKPFSYEHFLDIYTTTLQYFKGKMRDNQLRDLIVYYANMSNMKFDDRFEKLYEQALSIVEDKELRDIIEFNNFFGKPQYKDVPEALANAVFKTVDNKQVAFKEILKANIGKGVYLDLWASWCAPCKAEFKYSEQLYNLLHKNDVALVYLSIDRDANKWVKDVNLYKQQNNYSFIATEETRKILEETLQVTSIPRYLIFDRQHKIAYSNAPRPSQITRVEGLLDKLTANSKKVKPNIQSPPPIQAPPASIGANHGN</sequence>
<feature type="chain" id="PRO_5032712395" evidence="6">
    <location>
        <begin position="22"/>
        <end position="497"/>
    </location>
</feature>
<feature type="domain" description="Thioredoxin" evidence="7">
    <location>
        <begin position="322"/>
        <end position="472"/>
    </location>
</feature>
<feature type="signal peptide" evidence="6">
    <location>
        <begin position="1"/>
        <end position="21"/>
    </location>
</feature>
<name>A0A839GRU6_9BACT</name>
<keyword evidence="4" id="KW-0676">Redox-active center</keyword>
<evidence type="ECO:0000259" key="7">
    <source>
        <dbReference type="PROSITE" id="PS51352"/>
    </source>
</evidence>
<dbReference type="RefSeq" id="WP_182513092.1">
    <property type="nucleotide sequence ID" value="NZ_JACJIQ010000008.1"/>
</dbReference>
<evidence type="ECO:0000256" key="1">
    <source>
        <dbReference type="ARBA" id="ARBA00004196"/>
    </source>
</evidence>
<reference evidence="8 9" key="1">
    <citation type="submission" date="2020-08" db="EMBL/GenBank/DDBJ databases">
        <title>Genomic Encyclopedia of Type Strains, Phase IV (KMG-IV): sequencing the most valuable type-strain genomes for metagenomic binning, comparative biology and taxonomic classification.</title>
        <authorList>
            <person name="Goeker M."/>
        </authorList>
    </citation>
    <scope>NUCLEOTIDE SEQUENCE [LARGE SCALE GENOMIC DNA]</scope>
    <source>
        <strain evidence="8 9">DSM 29854</strain>
    </source>
</reference>
<dbReference type="PANTHER" id="PTHR42852">
    <property type="entry name" value="THIOL:DISULFIDE INTERCHANGE PROTEIN DSBE"/>
    <property type="match status" value="1"/>
</dbReference>
<evidence type="ECO:0000313" key="8">
    <source>
        <dbReference type="EMBL" id="MBA9077597.1"/>
    </source>
</evidence>
<proteinExistence type="predicted"/>
<comment type="caution">
    <text evidence="8">The sequence shown here is derived from an EMBL/GenBank/DDBJ whole genome shotgun (WGS) entry which is preliminary data.</text>
</comment>
<dbReference type="GO" id="GO:0017004">
    <property type="term" value="P:cytochrome complex assembly"/>
    <property type="evidence" value="ECO:0007669"/>
    <property type="project" value="UniProtKB-KW"/>
</dbReference>
<dbReference type="AlphaFoldDB" id="A0A839GRU6"/>
<keyword evidence="3" id="KW-1015">Disulfide bond</keyword>
<protein>
    <submittedName>
        <fullName evidence="8">Thiol-disulfide isomerase/thioredoxin</fullName>
    </submittedName>
</protein>
<evidence type="ECO:0000313" key="9">
    <source>
        <dbReference type="Proteomes" id="UP000563094"/>
    </source>
</evidence>
<evidence type="ECO:0000256" key="5">
    <source>
        <dbReference type="SAM" id="MobiDB-lite"/>
    </source>
</evidence>
<dbReference type="PROSITE" id="PS51352">
    <property type="entry name" value="THIOREDOXIN_2"/>
    <property type="match status" value="1"/>
</dbReference>
<dbReference type="CDD" id="cd02966">
    <property type="entry name" value="TlpA_like_family"/>
    <property type="match status" value="1"/>
</dbReference>